<proteinExistence type="predicted"/>
<reference evidence="2" key="3">
    <citation type="submission" date="2016-03" db="UniProtKB">
        <authorList>
            <consortium name="EnsemblProtists"/>
        </authorList>
    </citation>
    <scope>IDENTIFICATION</scope>
</reference>
<name>L1IFT7_GUITC</name>
<evidence type="ECO:0000313" key="2">
    <source>
        <dbReference type="EnsemblProtists" id="EKX34700"/>
    </source>
</evidence>
<dbReference type="GeneID" id="17291420"/>
<dbReference type="Proteomes" id="UP000011087">
    <property type="component" value="Unassembled WGS sequence"/>
</dbReference>
<dbReference type="EnsemblProtists" id="EKX34700">
    <property type="protein sequence ID" value="EKX34700"/>
    <property type="gene ID" value="GUITHDRAFT_119133"/>
</dbReference>
<protein>
    <submittedName>
        <fullName evidence="1 2">Uncharacterized protein</fullName>
    </submittedName>
</protein>
<dbReference type="PaxDb" id="55529-EKX34700"/>
<organism evidence="1">
    <name type="scientific">Guillardia theta (strain CCMP2712)</name>
    <name type="common">Cryptophyte</name>
    <dbReference type="NCBI Taxonomy" id="905079"/>
    <lineage>
        <taxon>Eukaryota</taxon>
        <taxon>Cryptophyceae</taxon>
        <taxon>Pyrenomonadales</taxon>
        <taxon>Geminigeraceae</taxon>
        <taxon>Guillardia</taxon>
    </lineage>
</organism>
<dbReference type="RefSeq" id="XP_005821680.1">
    <property type="nucleotide sequence ID" value="XM_005821623.1"/>
</dbReference>
<reference evidence="3" key="2">
    <citation type="submission" date="2012-11" db="EMBL/GenBank/DDBJ databases">
        <authorList>
            <person name="Kuo A."/>
            <person name="Curtis B.A."/>
            <person name="Tanifuji G."/>
            <person name="Burki F."/>
            <person name="Gruber A."/>
            <person name="Irimia M."/>
            <person name="Maruyama S."/>
            <person name="Arias M.C."/>
            <person name="Ball S.G."/>
            <person name="Gile G.H."/>
            <person name="Hirakawa Y."/>
            <person name="Hopkins J.F."/>
            <person name="Rensing S.A."/>
            <person name="Schmutz J."/>
            <person name="Symeonidi A."/>
            <person name="Elias M."/>
            <person name="Eveleigh R.J."/>
            <person name="Herman E.K."/>
            <person name="Klute M.J."/>
            <person name="Nakayama T."/>
            <person name="Obornik M."/>
            <person name="Reyes-Prieto A."/>
            <person name="Armbrust E.V."/>
            <person name="Aves S.J."/>
            <person name="Beiko R.G."/>
            <person name="Coutinho P."/>
            <person name="Dacks J.B."/>
            <person name="Durnford D.G."/>
            <person name="Fast N.M."/>
            <person name="Green B.R."/>
            <person name="Grisdale C."/>
            <person name="Hempe F."/>
            <person name="Henrissat B."/>
            <person name="Hoppner M.P."/>
            <person name="Ishida K.-I."/>
            <person name="Kim E."/>
            <person name="Koreny L."/>
            <person name="Kroth P.G."/>
            <person name="Liu Y."/>
            <person name="Malik S.-B."/>
            <person name="Maier U.G."/>
            <person name="McRose D."/>
            <person name="Mock T."/>
            <person name="Neilson J.A."/>
            <person name="Onodera N.T."/>
            <person name="Poole A.M."/>
            <person name="Pritham E.J."/>
            <person name="Richards T.A."/>
            <person name="Rocap G."/>
            <person name="Roy S.W."/>
            <person name="Sarai C."/>
            <person name="Schaack S."/>
            <person name="Shirato S."/>
            <person name="Slamovits C.H."/>
            <person name="Spencer D.F."/>
            <person name="Suzuki S."/>
            <person name="Worden A.Z."/>
            <person name="Zauner S."/>
            <person name="Barry K."/>
            <person name="Bell C."/>
            <person name="Bharti A.K."/>
            <person name="Crow J.A."/>
            <person name="Grimwood J."/>
            <person name="Kramer R."/>
            <person name="Lindquist E."/>
            <person name="Lucas S."/>
            <person name="Salamov A."/>
            <person name="McFadden G.I."/>
            <person name="Lane C.E."/>
            <person name="Keeling P.J."/>
            <person name="Gray M.W."/>
            <person name="Grigoriev I.V."/>
            <person name="Archibald J.M."/>
        </authorList>
    </citation>
    <scope>NUCLEOTIDE SEQUENCE</scope>
    <source>
        <strain evidence="3">CCMP2712</strain>
    </source>
</reference>
<sequence length="161" mass="18710">MAGRNVKAKGQGREKMLEELREKCRRRLKDERKNLVDTLRGLAQGKNVLDMHQEQLEAVRDFTRNLIERVKMDEGINDQEVGAFKSTAEAYPSLYDTISTSPDATVEEGDEEMLTFEEYIDMMTKLEEEMILDILETDKHSNILAMRKMKRMIPLKVVVTR</sequence>
<dbReference type="KEGG" id="gtt:GUITHDRAFT_119133"/>
<reference evidence="1 3" key="1">
    <citation type="journal article" date="2012" name="Nature">
        <title>Algal genomes reveal evolutionary mosaicism and the fate of nucleomorphs.</title>
        <authorList>
            <consortium name="DOE Joint Genome Institute"/>
            <person name="Curtis B.A."/>
            <person name="Tanifuji G."/>
            <person name="Burki F."/>
            <person name="Gruber A."/>
            <person name="Irimia M."/>
            <person name="Maruyama S."/>
            <person name="Arias M.C."/>
            <person name="Ball S.G."/>
            <person name="Gile G.H."/>
            <person name="Hirakawa Y."/>
            <person name="Hopkins J.F."/>
            <person name="Kuo A."/>
            <person name="Rensing S.A."/>
            <person name="Schmutz J."/>
            <person name="Symeonidi A."/>
            <person name="Elias M."/>
            <person name="Eveleigh R.J."/>
            <person name="Herman E.K."/>
            <person name="Klute M.J."/>
            <person name="Nakayama T."/>
            <person name="Obornik M."/>
            <person name="Reyes-Prieto A."/>
            <person name="Armbrust E.V."/>
            <person name="Aves S.J."/>
            <person name="Beiko R.G."/>
            <person name="Coutinho P."/>
            <person name="Dacks J.B."/>
            <person name="Durnford D.G."/>
            <person name="Fast N.M."/>
            <person name="Green B.R."/>
            <person name="Grisdale C.J."/>
            <person name="Hempel F."/>
            <person name="Henrissat B."/>
            <person name="Hoppner M.P."/>
            <person name="Ishida K."/>
            <person name="Kim E."/>
            <person name="Koreny L."/>
            <person name="Kroth P.G."/>
            <person name="Liu Y."/>
            <person name="Malik S.B."/>
            <person name="Maier U.G."/>
            <person name="McRose D."/>
            <person name="Mock T."/>
            <person name="Neilson J.A."/>
            <person name="Onodera N.T."/>
            <person name="Poole A.M."/>
            <person name="Pritham E.J."/>
            <person name="Richards T.A."/>
            <person name="Rocap G."/>
            <person name="Roy S.W."/>
            <person name="Sarai C."/>
            <person name="Schaack S."/>
            <person name="Shirato S."/>
            <person name="Slamovits C.H."/>
            <person name="Spencer D.F."/>
            <person name="Suzuki S."/>
            <person name="Worden A.Z."/>
            <person name="Zauner S."/>
            <person name="Barry K."/>
            <person name="Bell C."/>
            <person name="Bharti A.K."/>
            <person name="Crow J.A."/>
            <person name="Grimwood J."/>
            <person name="Kramer R."/>
            <person name="Lindquist E."/>
            <person name="Lucas S."/>
            <person name="Salamov A."/>
            <person name="McFadden G.I."/>
            <person name="Lane C.E."/>
            <person name="Keeling P.J."/>
            <person name="Gray M.W."/>
            <person name="Grigoriev I.V."/>
            <person name="Archibald J.M."/>
        </authorList>
    </citation>
    <scope>NUCLEOTIDE SEQUENCE</scope>
    <source>
        <strain evidence="1 3">CCMP2712</strain>
    </source>
</reference>
<dbReference type="EMBL" id="JH993104">
    <property type="protein sequence ID" value="EKX34700.1"/>
    <property type="molecule type" value="Genomic_DNA"/>
</dbReference>
<keyword evidence="3" id="KW-1185">Reference proteome</keyword>
<gene>
    <name evidence="1" type="ORF">GUITHDRAFT_119133</name>
</gene>
<dbReference type="HOGENOM" id="CLU_1646938_0_0_1"/>
<evidence type="ECO:0000313" key="1">
    <source>
        <dbReference type="EMBL" id="EKX34700.1"/>
    </source>
</evidence>
<accession>L1IFT7</accession>
<evidence type="ECO:0000313" key="3">
    <source>
        <dbReference type="Proteomes" id="UP000011087"/>
    </source>
</evidence>
<dbReference type="AlphaFoldDB" id="L1IFT7"/>